<dbReference type="GO" id="GO:0004045">
    <property type="term" value="F:peptidyl-tRNA hydrolase activity"/>
    <property type="evidence" value="ECO:0007669"/>
    <property type="project" value="UniProtKB-EC"/>
</dbReference>
<sequence>MALRRFRSCFTKLQVVANYHSFVRLCSSTYKSKYSIENIYPNSDPNFLRKVEFKQTYNNDTEEEFTGYIPLDDISIKAVRGSGPGGQNVNKVSSKVEVRFHVESATWIPEWIKKNLIENEKGRITKDGDLVVTSEKTRTQMLNQADCLDKVREMIYNSAKKPVEMTEEYKKVVAKRLAKANMERLQRKRADSLKKKNRRSE</sequence>
<evidence type="ECO:0000256" key="4">
    <source>
        <dbReference type="ARBA" id="ARBA00041531"/>
    </source>
</evidence>
<dbReference type="SUPFAM" id="SSF110916">
    <property type="entry name" value="Peptidyl-tRNA hydrolase domain-like"/>
    <property type="match status" value="1"/>
</dbReference>
<dbReference type="PANTHER" id="PTHR11075">
    <property type="entry name" value="PEPTIDE CHAIN RELEASE FACTOR"/>
    <property type="match status" value="1"/>
</dbReference>
<dbReference type="Gene3D" id="3.30.160.20">
    <property type="match status" value="1"/>
</dbReference>
<dbReference type="Proteomes" id="UP000005408">
    <property type="component" value="Unassembled WGS sequence"/>
</dbReference>
<dbReference type="FunFam" id="3.30.160.20:FF:000046">
    <property type="entry name" value="Peptidyl-tRNA hydrolase ICT1"/>
    <property type="match status" value="1"/>
</dbReference>
<dbReference type="Pfam" id="PF00472">
    <property type="entry name" value="RF-1"/>
    <property type="match status" value="1"/>
</dbReference>
<dbReference type="PANTHER" id="PTHR11075:SF54">
    <property type="entry name" value="LARGE RIBOSOMAL SUBUNIT PROTEIN ML62"/>
    <property type="match status" value="1"/>
</dbReference>
<organism evidence="6 7">
    <name type="scientific">Magallana gigas</name>
    <name type="common">Pacific oyster</name>
    <name type="synonym">Crassostrea gigas</name>
    <dbReference type="NCBI Taxonomy" id="29159"/>
    <lineage>
        <taxon>Eukaryota</taxon>
        <taxon>Metazoa</taxon>
        <taxon>Spiralia</taxon>
        <taxon>Lophotrochozoa</taxon>
        <taxon>Mollusca</taxon>
        <taxon>Bivalvia</taxon>
        <taxon>Autobranchia</taxon>
        <taxon>Pteriomorphia</taxon>
        <taxon>Ostreida</taxon>
        <taxon>Ostreoidea</taxon>
        <taxon>Ostreidae</taxon>
        <taxon>Magallana</taxon>
    </lineage>
</organism>
<evidence type="ECO:0000313" key="6">
    <source>
        <dbReference type="EnsemblMetazoa" id="G636.1:cds"/>
    </source>
</evidence>
<dbReference type="EC" id="3.1.1.29" evidence="1"/>
<dbReference type="GO" id="GO:0005762">
    <property type="term" value="C:mitochondrial large ribosomal subunit"/>
    <property type="evidence" value="ECO:0007669"/>
    <property type="project" value="TreeGrafter"/>
</dbReference>
<dbReference type="AlphaFoldDB" id="A0A8W8NQV9"/>
<evidence type="ECO:0000259" key="5">
    <source>
        <dbReference type="Pfam" id="PF00472"/>
    </source>
</evidence>
<dbReference type="OrthoDB" id="270639at2759"/>
<evidence type="ECO:0000313" key="7">
    <source>
        <dbReference type="Proteomes" id="UP000005408"/>
    </source>
</evidence>
<dbReference type="GO" id="GO:0070126">
    <property type="term" value="P:mitochondrial translational termination"/>
    <property type="evidence" value="ECO:0007669"/>
    <property type="project" value="TreeGrafter"/>
</dbReference>
<name>A0A8W8NQV9_MAGGI</name>
<dbReference type="InterPro" id="IPR052104">
    <property type="entry name" value="Mito_Release_Factor_mL62"/>
</dbReference>
<feature type="domain" description="Prokaryotic-type class I peptide chain release factors" evidence="5">
    <location>
        <begin position="68"/>
        <end position="198"/>
    </location>
</feature>
<dbReference type="InterPro" id="IPR000352">
    <property type="entry name" value="Pep_chain_release_fac_I"/>
</dbReference>
<dbReference type="OMA" id="WYNSFDA"/>
<proteinExistence type="inferred from homology"/>
<dbReference type="EnsemblMetazoa" id="G636.1">
    <property type="protein sequence ID" value="G636.1:cds"/>
    <property type="gene ID" value="G636"/>
</dbReference>
<dbReference type="EnsemblMetazoa" id="G636.3">
    <property type="protein sequence ID" value="G636.3:cds"/>
    <property type="gene ID" value="G636"/>
</dbReference>
<evidence type="ECO:0000256" key="1">
    <source>
        <dbReference type="ARBA" id="ARBA00013260"/>
    </source>
</evidence>
<dbReference type="NCBIfam" id="NF006718">
    <property type="entry name" value="PRK09256.1"/>
    <property type="match status" value="1"/>
</dbReference>
<dbReference type="GO" id="GO:0016150">
    <property type="term" value="F:translation release factor activity, codon nonspecific"/>
    <property type="evidence" value="ECO:0007669"/>
    <property type="project" value="TreeGrafter"/>
</dbReference>
<accession>A0A8W8NQV9</accession>
<evidence type="ECO:0000256" key="3">
    <source>
        <dbReference type="ARBA" id="ARBA00039441"/>
    </source>
</evidence>
<evidence type="ECO:0000256" key="2">
    <source>
        <dbReference type="ARBA" id="ARBA00038225"/>
    </source>
</evidence>
<keyword evidence="7" id="KW-1185">Reference proteome</keyword>
<reference evidence="6" key="1">
    <citation type="submission" date="2022-08" db="UniProtKB">
        <authorList>
            <consortium name="EnsemblMetazoa"/>
        </authorList>
    </citation>
    <scope>IDENTIFICATION</scope>
    <source>
        <strain evidence="6">05x7-T-G4-1.051#20</strain>
    </source>
</reference>
<comment type="similarity">
    <text evidence="2">Belongs to the prokaryotic/mitochondrial release factor family. Mitochondrion-specific ribosomal protein mL62 subfamily.</text>
</comment>
<dbReference type="EnsemblMetazoa" id="G636.2">
    <property type="protein sequence ID" value="G636.2:cds"/>
    <property type="gene ID" value="G636"/>
</dbReference>
<protein>
    <recommendedName>
        <fullName evidence="3">Large ribosomal subunit protein mL62</fullName>
        <ecNumber evidence="1">3.1.1.29</ecNumber>
    </recommendedName>
    <alternativeName>
        <fullName evidence="4">Peptidyl-tRNA hydrolase ICT1, mitochondrial</fullName>
    </alternativeName>
</protein>